<sequence length="151" mass="16257">MDQNFTDFTRNDNFMTWTSSGDISSSTDRVPPPSPPPPRRAPPPLKRTHYDTYYGEPPAKRPAPSIRVGSGFKWNLQTLAAAADAVESGGKSPVSALNELGVRVAYSVLRQGGPAHCPSFHVAVTYGSDTFAGPIEMSIRPNVNPLLGLPH</sequence>
<accession>A0ACC2Q3Y6</accession>
<name>A0ACC2Q3Y6_9NEOP</name>
<proteinExistence type="predicted"/>
<organism evidence="1 2">
    <name type="scientific">Mythimna loreyi</name>
    <dbReference type="NCBI Taxonomy" id="667449"/>
    <lineage>
        <taxon>Eukaryota</taxon>
        <taxon>Metazoa</taxon>
        <taxon>Ecdysozoa</taxon>
        <taxon>Arthropoda</taxon>
        <taxon>Hexapoda</taxon>
        <taxon>Insecta</taxon>
        <taxon>Pterygota</taxon>
        <taxon>Neoptera</taxon>
        <taxon>Endopterygota</taxon>
        <taxon>Lepidoptera</taxon>
        <taxon>Glossata</taxon>
        <taxon>Ditrysia</taxon>
        <taxon>Noctuoidea</taxon>
        <taxon>Noctuidae</taxon>
        <taxon>Noctuinae</taxon>
        <taxon>Hadenini</taxon>
        <taxon>Mythimna</taxon>
    </lineage>
</organism>
<comment type="caution">
    <text evidence="1">The sequence shown here is derived from an EMBL/GenBank/DDBJ whole genome shotgun (WGS) entry which is preliminary data.</text>
</comment>
<evidence type="ECO:0000313" key="2">
    <source>
        <dbReference type="Proteomes" id="UP001231649"/>
    </source>
</evidence>
<protein>
    <submittedName>
        <fullName evidence="1">Uncharacterized protein</fullName>
    </submittedName>
</protein>
<evidence type="ECO:0000313" key="1">
    <source>
        <dbReference type="EMBL" id="KAJ8705874.1"/>
    </source>
</evidence>
<reference evidence="1" key="1">
    <citation type="submission" date="2023-03" db="EMBL/GenBank/DDBJ databases">
        <title>Chromosome-level genomes of two armyworms, Mythimna separata and Mythimna loreyi, provide insights into the biosynthesis and reception of sex pheromones.</title>
        <authorList>
            <person name="Zhao H."/>
        </authorList>
    </citation>
    <scope>NUCLEOTIDE SEQUENCE</scope>
    <source>
        <strain evidence="1">BeijingLab</strain>
    </source>
</reference>
<dbReference type="EMBL" id="CM056807">
    <property type="protein sequence ID" value="KAJ8705874.1"/>
    <property type="molecule type" value="Genomic_DNA"/>
</dbReference>
<keyword evidence="2" id="KW-1185">Reference proteome</keyword>
<dbReference type="Proteomes" id="UP001231649">
    <property type="component" value="Chromosome 31"/>
</dbReference>
<gene>
    <name evidence="1" type="ORF">PYW08_012920</name>
</gene>